<sequence length="798" mass="93177">MSDTDLDIESDEEAELEDLRKLNAALADDNAGPSRDTSQYSFNTKVSISDSLLDEMSEIDTTIALNKLYDQKLQILEIKLHNRLRECRQRLQAVQNMVTKEKLPVTSFRHITCGKPYFKDRNGFSPPENKESFLKKQADVLDYSTVQLGIGWTLSNKDFFMKIMHSVSEKIKKEEIKAKLNDLCRKAKTNKSFKGQITKLKIEMGELKNKSLKDLALPIDEEYDWNYVASLLNLRHKPHEYRAMWKLFLHPIINKKLWSEAEAKRLLGIAHKFNYQGWDTIAKELNSSRTQFQCFISFRSNTMKSQVTRKWTREEEEYLKRLADYFKIGNCIPWAKVAASMENRTKVQVYNKYLRLTQERKGRFLPEEDAIILTFIEKYGPDFKKMIWYLPGRTVIQCRVRYEVLSQKRSSVVWTVEEDIKLMQLAANQDPPRNFCKLAEYFPHKNRKIVRSRYLVLEKWMARHPNVNIVNAPRRASREIKRGSSSDSLNKAIDNLKKRLELELHDKKNKVVNEDSPEDKIEDEIISLLVKEQIKLDEQEKYKAIPKANDQETTDNSDQESETLPEERGGTNIKLVKQILILLRAKLNKTKFLQSSICEEYPELLEDDHYKIYGTMKKSYSRKVSNPTSTVKCPDIWGSNTLGTNHFILPPNYATITGCRKLMNSVKVSQLSNAVQNLKEYISQNSIFKESMQLLNTRFYTLFLWPMILSTHKPPEKFLIKESNKPHEQEAFPSVVFKEENYNFTQDKNQNAKKKKRGKGKKFADDVIDLPNNNDHDEITLIELHNFEEEEGCILGLD</sequence>
<dbReference type="EMBL" id="CAJOBZ010000046">
    <property type="protein sequence ID" value="CAF4912575.1"/>
    <property type="molecule type" value="Genomic_DNA"/>
</dbReference>
<dbReference type="GO" id="GO:0005634">
    <property type="term" value="C:nucleus"/>
    <property type="evidence" value="ECO:0007669"/>
    <property type="project" value="UniProtKB-SubCell"/>
</dbReference>
<evidence type="ECO:0000256" key="2">
    <source>
        <dbReference type="ARBA" id="ARBA00023015"/>
    </source>
</evidence>
<dbReference type="GO" id="GO:0001006">
    <property type="term" value="F:RNA polymerase III type 3 promoter sequence-specific DNA binding"/>
    <property type="evidence" value="ECO:0007669"/>
    <property type="project" value="TreeGrafter"/>
</dbReference>
<dbReference type="Gene3D" id="1.10.10.60">
    <property type="entry name" value="Homeodomain-like"/>
    <property type="match status" value="3"/>
</dbReference>
<keyword evidence="5" id="KW-0539">Nucleus</keyword>
<dbReference type="Proteomes" id="UP000663880">
    <property type="component" value="Unassembled WGS sequence"/>
</dbReference>
<dbReference type="PROSITE" id="PS50090">
    <property type="entry name" value="MYB_LIKE"/>
    <property type="match status" value="2"/>
</dbReference>
<dbReference type="GO" id="GO:0042795">
    <property type="term" value="P:snRNA transcription by RNA polymerase II"/>
    <property type="evidence" value="ECO:0007669"/>
    <property type="project" value="TreeGrafter"/>
</dbReference>
<keyword evidence="2" id="KW-0805">Transcription regulation</keyword>
<feature type="domain" description="Myb-like" evidence="7">
    <location>
        <begin position="250"/>
        <end position="302"/>
    </location>
</feature>
<dbReference type="SMART" id="SM00717">
    <property type="entry name" value="SANT"/>
    <property type="match status" value="4"/>
</dbReference>
<feature type="region of interest" description="Disordered" evidence="6">
    <location>
        <begin position="544"/>
        <end position="568"/>
    </location>
</feature>
<dbReference type="PANTHER" id="PTHR46621:SF1">
    <property type="entry name" value="SNRNA-ACTIVATING PROTEIN COMPLEX SUBUNIT 4"/>
    <property type="match status" value="1"/>
</dbReference>
<dbReference type="OrthoDB" id="2143914at2759"/>
<dbReference type="Pfam" id="PF13921">
    <property type="entry name" value="Myb_DNA-bind_6"/>
    <property type="match status" value="1"/>
</dbReference>
<dbReference type="Pfam" id="PF00249">
    <property type="entry name" value="Myb_DNA-binding"/>
    <property type="match status" value="2"/>
</dbReference>
<dbReference type="CDD" id="cd00167">
    <property type="entry name" value="SANT"/>
    <property type="match status" value="3"/>
</dbReference>
<keyword evidence="4" id="KW-0804">Transcription</keyword>
<dbReference type="GO" id="GO:0000978">
    <property type="term" value="F:RNA polymerase II cis-regulatory region sequence-specific DNA binding"/>
    <property type="evidence" value="ECO:0007669"/>
    <property type="project" value="TreeGrafter"/>
</dbReference>
<accession>A0A821VR36</accession>
<feature type="domain" description="HTH myb-type" evidence="8">
    <location>
        <begin position="360"/>
        <end position="410"/>
    </location>
</feature>
<dbReference type="PROSITE" id="PS51294">
    <property type="entry name" value="HTH_MYB"/>
    <property type="match status" value="2"/>
</dbReference>
<dbReference type="PANTHER" id="PTHR46621">
    <property type="entry name" value="SNRNA-ACTIVATING PROTEIN COMPLEX SUBUNIT 4"/>
    <property type="match status" value="1"/>
</dbReference>
<dbReference type="InterPro" id="IPR051575">
    <property type="entry name" value="Myb-like_DNA-bd"/>
</dbReference>
<evidence type="ECO:0000259" key="7">
    <source>
        <dbReference type="PROSITE" id="PS50090"/>
    </source>
</evidence>
<reference evidence="9" key="1">
    <citation type="submission" date="2021-02" db="EMBL/GenBank/DDBJ databases">
        <authorList>
            <person name="Steward A R."/>
        </authorList>
    </citation>
    <scope>NUCLEOTIDE SEQUENCE</scope>
</reference>
<proteinExistence type="predicted"/>
<keyword evidence="3" id="KW-0238">DNA-binding</keyword>
<dbReference type="AlphaFoldDB" id="A0A821VR36"/>
<gene>
    <name evidence="9" type="ORF">PMACD_LOCUS12278</name>
</gene>
<protein>
    <recommendedName>
        <fullName evidence="11">snRNA-activating protein complex subunit 4</fullName>
    </recommendedName>
</protein>
<keyword evidence="10" id="KW-1185">Reference proteome</keyword>
<evidence type="ECO:0000256" key="1">
    <source>
        <dbReference type="ARBA" id="ARBA00004123"/>
    </source>
</evidence>
<evidence type="ECO:0000313" key="10">
    <source>
        <dbReference type="Proteomes" id="UP000663880"/>
    </source>
</evidence>
<feature type="compositionally biased region" description="Acidic residues" evidence="6">
    <location>
        <begin position="552"/>
        <end position="564"/>
    </location>
</feature>
<organism evidence="9 10">
    <name type="scientific">Pieris macdunnoughi</name>
    <dbReference type="NCBI Taxonomy" id="345717"/>
    <lineage>
        <taxon>Eukaryota</taxon>
        <taxon>Metazoa</taxon>
        <taxon>Ecdysozoa</taxon>
        <taxon>Arthropoda</taxon>
        <taxon>Hexapoda</taxon>
        <taxon>Insecta</taxon>
        <taxon>Pterygota</taxon>
        <taxon>Neoptera</taxon>
        <taxon>Endopterygota</taxon>
        <taxon>Lepidoptera</taxon>
        <taxon>Glossata</taxon>
        <taxon>Ditrysia</taxon>
        <taxon>Papilionoidea</taxon>
        <taxon>Pieridae</taxon>
        <taxon>Pierinae</taxon>
        <taxon>Pieris</taxon>
    </lineage>
</organism>
<dbReference type="InterPro" id="IPR017930">
    <property type="entry name" value="Myb_dom"/>
</dbReference>
<evidence type="ECO:0008006" key="11">
    <source>
        <dbReference type="Google" id="ProtNLM"/>
    </source>
</evidence>
<evidence type="ECO:0000256" key="4">
    <source>
        <dbReference type="ARBA" id="ARBA00023163"/>
    </source>
</evidence>
<evidence type="ECO:0000259" key="8">
    <source>
        <dbReference type="PROSITE" id="PS51294"/>
    </source>
</evidence>
<evidence type="ECO:0000313" key="9">
    <source>
        <dbReference type="EMBL" id="CAF4912575.1"/>
    </source>
</evidence>
<evidence type="ECO:0000256" key="5">
    <source>
        <dbReference type="ARBA" id="ARBA00023242"/>
    </source>
</evidence>
<dbReference type="GO" id="GO:0019185">
    <property type="term" value="C:snRNA-activating protein complex"/>
    <property type="evidence" value="ECO:0007669"/>
    <property type="project" value="TreeGrafter"/>
</dbReference>
<feature type="domain" description="Myb-like" evidence="7">
    <location>
        <begin position="310"/>
        <end position="357"/>
    </location>
</feature>
<feature type="domain" description="HTH myb-type" evidence="8">
    <location>
        <begin position="303"/>
        <end position="358"/>
    </location>
</feature>
<evidence type="ECO:0000256" key="3">
    <source>
        <dbReference type="ARBA" id="ARBA00023125"/>
    </source>
</evidence>
<evidence type="ECO:0000256" key="6">
    <source>
        <dbReference type="SAM" id="MobiDB-lite"/>
    </source>
</evidence>
<dbReference type="InterPro" id="IPR001005">
    <property type="entry name" value="SANT/Myb"/>
</dbReference>
<dbReference type="InterPro" id="IPR009057">
    <property type="entry name" value="Homeodomain-like_sf"/>
</dbReference>
<comment type="subcellular location">
    <subcellularLocation>
        <location evidence="1">Nucleus</location>
    </subcellularLocation>
</comment>
<dbReference type="SUPFAM" id="SSF46689">
    <property type="entry name" value="Homeodomain-like"/>
    <property type="match status" value="3"/>
</dbReference>
<dbReference type="GO" id="GO:0042796">
    <property type="term" value="P:snRNA transcription by RNA polymerase III"/>
    <property type="evidence" value="ECO:0007669"/>
    <property type="project" value="TreeGrafter"/>
</dbReference>
<comment type="caution">
    <text evidence="9">The sequence shown here is derived from an EMBL/GenBank/DDBJ whole genome shotgun (WGS) entry which is preliminary data.</text>
</comment>
<name>A0A821VR36_9NEOP</name>